<dbReference type="InterPro" id="IPR000504">
    <property type="entry name" value="RRM_dom"/>
</dbReference>
<dbReference type="SMART" id="SM00360">
    <property type="entry name" value="RRM"/>
    <property type="match status" value="3"/>
</dbReference>
<comment type="subcellular location">
    <subcellularLocation>
        <location evidence="1">Nucleus</location>
    </subcellularLocation>
</comment>
<evidence type="ECO:0000256" key="1">
    <source>
        <dbReference type="ARBA" id="ARBA00004123"/>
    </source>
</evidence>
<evidence type="ECO:0000313" key="8">
    <source>
        <dbReference type="Proteomes" id="UP001341281"/>
    </source>
</evidence>
<dbReference type="Proteomes" id="UP001341281">
    <property type="component" value="Chromosome 03"/>
</dbReference>
<dbReference type="AlphaFoldDB" id="A0AAQ3T2F7"/>
<dbReference type="PANTHER" id="PTHR23189">
    <property type="entry name" value="RNA RECOGNITION MOTIF-CONTAINING"/>
    <property type="match status" value="1"/>
</dbReference>
<dbReference type="GO" id="GO:0003723">
    <property type="term" value="F:RNA binding"/>
    <property type="evidence" value="ECO:0007669"/>
    <property type="project" value="UniProtKB-UniRule"/>
</dbReference>
<dbReference type="Gene3D" id="3.30.70.330">
    <property type="match status" value="3"/>
</dbReference>
<sequence>MSMEPPPVESPEPPAPASPSPSPSPPKDAAGSGGGAGTGGLETNTLWVGNLPSHVTESDLMALFAPHGALDCALARAGSRSYAFVLFRSAAEARAAVEATRGEKVKGSAMRTEFARPARAVRNLWVGGISPSVSKEDLEEEFQKFGKVDNIAFSQDQTSAYIDFENLEDAISAHRSLNGKTLGGKELCVDFQRSKGRAEWSEASSFNGRASGSLGDKRGTGPGKVSAGTRMREAQPTNVLWVGFPGSYKVIDEEALKQEMSAFGVVTKIKIFQTRQYAFVEFASVAEAYNAKMNLDGHLFKDHRIQILFSNSELAPNKLDNPTQVSGFPRSEMYQGDGHLGAGRGSGTLQGYDPLRGGRSRYFDYDGVSTPGGILPPPEPFDPREAKRMRLDAGADPYDVRAGSTGLFAAGFRQQDSVHAEGSSSSVIRVRGAVHRTSYLEHFWRGSIAKGGSPVCRARCLPITKGSDIPLPDVINCSARTGLDMLAKHYADATGFDIVFFLPDSEDDFVSYTEFLRYLGSKSRAGVVKVDSGTTLFLVPPSDFLTNVLQVDGPERLYGVVLHIPQMAAAAALRPQLTGPEQPFYDERQALLTSSQRKYSIVSPNGSVHPDADYRGSLREESMHQFGQIPGRPRVDEVQAVQPALAGFPANQIAGAQVQSPLKPDIIATLAKLMPSVQSPLVSGQIQMNTTDRPSQMQDPSMLPKVWNPENLGTASNSSFGQISNLQLPVQQFSRQASATHVTNYGNMVGAQERSIEHTAYNPEVALNLPPPPPIPTLQHSTAILPSQGGQSLPTQTNQQLYQPEHYYVPQSSNGALAAANLQVSSTNNPAPPLPPGNPGPPTNNQIGNLSQIQQSIPLQASQAFSSQGQQQNFAPGTQAPEEDKSKKYQATLQLAQNLLLQLQQRGSGNQS</sequence>
<evidence type="ECO:0000313" key="7">
    <source>
        <dbReference type="EMBL" id="WVZ65564.1"/>
    </source>
</evidence>
<gene>
    <name evidence="7" type="ORF">U9M48_014905</name>
</gene>
<reference evidence="7 8" key="1">
    <citation type="submission" date="2024-02" db="EMBL/GenBank/DDBJ databases">
        <title>High-quality chromosome-scale genome assembly of Pensacola bahiagrass (Paspalum notatum Flugge var. saurae).</title>
        <authorList>
            <person name="Vega J.M."/>
            <person name="Podio M."/>
            <person name="Orjuela J."/>
            <person name="Siena L.A."/>
            <person name="Pessino S.C."/>
            <person name="Combes M.C."/>
            <person name="Mariac C."/>
            <person name="Albertini E."/>
            <person name="Pupilli F."/>
            <person name="Ortiz J.P.A."/>
            <person name="Leblanc O."/>
        </authorList>
    </citation>
    <scope>NUCLEOTIDE SEQUENCE [LARGE SCALE GENOMIC DNA]</scope>
    <source>
        <strain evidence="7">R1</strain>
        <tissue evidence="7">Leaf</tissue>
    </source>
</reference>
<feature type="domain" description="RRM" evidence="6">
    <location>
        <begin position="44"/>
        <end position="117"/>
    </location>
</feature>
<dbReference type="EMBL" id="CP144747">
    <property type="protein sequence ID" value="WVZ65564.1"/>
    <property type="molecule type" value="Genomic_DNA"/>
</dbReference>
<feature type="region of interest" description="Disordered" evidence="5">
    <location>
        <begin position="202"/>
        <end position="230"/>
    </location>
</feature>
<dbReference type="FunFam" id="3.30.70.330:FF:000415">
    <property type="entry name" value="Flowering time control protein FPA"/>
    <property type="match status" value="1"/>
</dbReference>
<dbReference type="InterPro" id="IPR003954">
    <property type="entry name" value="RRM_euk-type"/>
</dbReference>
<feature type="compositionally biased region" description="Pro residues" evidence="5">
    <location>
        <begin position="830"/>
        <end position="842"/>
    </location>
</feature>
<dbReference type="SUPFAM" id="SSF54928">
    <property type="entry name" value="RNA-binding domain, RBD"/>
    <property type="match status" value="3"/>
</dbReference>
<feature type="compositionally biased region" description="Low complexity" evidence="5">
    <location>
        <begin position="863"/>
        <end position="875"/>
    </location>
</feature>
<dbReference type="InterPro" id="IPR012921">
    <property type="entry name" value="SPOC_C"/>
</dbReference>
<feature type="region of interest" description="Disordered" evidence="5">
    <location>
        <begin position="1"/>
        <end position="44"/>
    </location>
</feature>
<dbReference type="SMART" id="SM00361">
    <property type="entry name" value="RRM_1"/>
    <property type="match status" value="2"/>
</dbReference>
<keyword evidence="8" id="KW-1185">Reference proteome</keyword>
<name>A0AAQ3T2F7_PASNO</name>
<evidence type="ECO:0000256" key="4">
    <source>
        <dbReference type="PROSITE-ProRule" id="PRU00176"/>
    </source>
</evidence>
<keyword evidence="2 4" id="KW-0694">RNA-binding</keyword>
<feature type="region of interest" description="Disordered" evidence="5">
    <location>
        <begin position="825"/>
        <end position="848"/>
    </location>
</feature>
<feature type="region of interest" description="Disordered" evidence="5">
    <location>
        <begin position="863"/>
        <end position="889"/>
    </location>
</feature>
<dbReference type="CDD" id="cd21546">
    <property type="entry name" value="SPOC_FPA-like"/>
    <property type="match status" value="1"/>
</dbReference>
<feature type="domain" description="RRM" evidence="6">
    <location>
        <begin position="238"/>
        <end position="312"/>
    </location>
</feature>
<evidence type="ECO:0000256" key="5">
    <source>
        <dbReference type="SAM" id="MobiDB-lite"/>
    </source>
</evidence>
<dbReference type="Pfam" id="PF00076">
    <property type="entry name" value="RRM_1"/>
    <property type="match status" value="3"/>
</dbReference>
<keyword evidence="3" id="KW-0539">Nucleus</keyword>
<evidence type="ECO:0000256" key="2">
    <source>
        <dbReference type="ARBA" id="ARBA00022884"/>
    </source>
</evidence>
<evidence type="ECO:0000259" key="6">
    <source>
        <dbReference type="PROSITE" id="PS50102"/>
    </source>
</evidence>
<accession>A0AAQ3T2F7</accession>
<feature type="compositionally biased region" description="Gly residues" evidence="5">
    <location>
        <begin position="31"/>
        <end position="40"/>
    </location>
</feature>
<organism evidence="7 8">
    <name type="scientific">Paspalum notatum var. saurae</name>
    <dbReference type="NCBI Taxonomy" id="547442"/>
    <lineage>
        <taxon>Eukaryota</taxon>
        <taxon>Viridiplantae</taxon>
        <taxon>Streptophyta</taxon>
        <taxon>Embryophyta</taxon>
        <taxon>Tracheophyta</taxon>
        <taxon>Spermatophyta</taxon>
        <taxon>Magnoliopsida</taxon>
        <taxon>Liliopsida</taxon>
        <taxon>Poales</taxon>
        <taxon>Poaceae</taxon>
        <taxon>PACMAD clade</taxon>
        <taxon>Panicoideae</taxon>
        <taxon>Andropogonodae</taxon>
        <taxon>Paspaleae</taxon>
        <taxon>Paspalinae</taxon>
        <taxon>Paspalum</taxon>
    </lineage>
</organism>
<dbReference type="Pfam" id="PF07744">
    <property type="entry name" value="SPOC"/>
    <property type="match status" value="1"/>
</dbReference>
<dbReference type="PROSITE" id="PS50102">
    <property type="entry name" value="RRM"/>
    <property type="match status" value="3"/>
</dbReference>
<dbReference type="CDD" id="cd00590">
    <property type="entry name" value="RRM_SF"/>
    <property type="match status" value="2"/>
</dbReference>
<proteinExistence type="predicted"/>
<dbReference type="InterPro" id="IPR012677">
    <property type="entry name" value="Nucleotide-bd_a/b_plait_sf"/>
</dbReference>
<protein>
    <recommendedName>
        <fullName evidence="6">RRM domain-containing protein</fullName>
    </recommendedName>
</protein>
<feature type="compositionally biased region" description="Pro residues" evidence="5">
    <location>
        <begin position="1"/>
        <end position="26"/>
    </location>
</feature>
<dbReference type="GO" id="GO:0005634">
    <property type="term" value="C:nucleus"/>
    <property type="evidence" value="ECO:0007669"/>
    <property type="project" value="UniProtKB-SubCell"/>
</dbReference>
<feature type="domain" description="RRM" evidence="6">
    <location>
        <begin position="122"/>
        <end position="194"/>
    </location>
</feature>
<evidence type="ECO:0000256" key="3">
    <source>
        <dbReference type="ARBA" id="ARBA00023242"/>
    </source>
</evidence>
<dbReference type="InterPro" id="IPR035979">
    <property type="entry name" value="RBD_domain_sf"/>
</dbReference>